<feature type="region of interest" description="Disordered" evidence="1">
    <location>
        <begin position="1"/>
        <end position="51"/>
    </location>
</feature>
<dbReference type="AlphaFoldDB" id="A0A8D8FXS3"/>
<evidence type="ECO:0000256" key="1">
    <source>
        <dbReference type="SAM" id="MobiDB-lite"/>
    </source>
</evidence>
<organism evidence="2">
    <name type="scientific">Culex pipiens</name>
    <name type="common">House mosquito</name>
    <dbReference type="NCBI Taxonomy" id="7175"/>
    <lineage>
        <taxon>Eukaryota</taxon>
        <taxon>Metazoa</taxon>
        <taxon>Ecdysozoa</taxon>
        <taxon>Arthropoda</taxon>
        <taxon>Hexapoda</taxon>
        <taxon>Insecta</taxon>
        <taxon>Pterygota</taxon>
        <taxon>Neoptera</taxon>
        <taxon>Endopterygota</taxon>
        <taxon>Diptera</taxon>
        <taxon>Nematocera</taxon>
        <taxon>Culicoidea</taxon>
        <taxon>Culicidae</taxon>
        <taxon>Culicinae</taxon>
        <taxon>Culicini</taxon>
        <taxon>Culex</taxon>
        <taxon>Culex</taxon>
    </lineage>
</organism>
<evidence type="ECO:0000313" key="2">
    <source>
        <dbReference type="EMBL" id="CAG6486389.1"/>
    </source>
</evidence>
<protein>
    <submittedName>
        <fullName evidence="2">(northern house mosquito) hypothetical protein</fullName>
    </submittedName>
</protein>
<name>A0A8D8FXS3_CULPI</name>
<dbReference type="EMBL" id="HBUE01103793">
    <property type="protein sequence ID" value="CAG6486389.1"/>
    <property type="molecule type" value="Transcribed_RNA"/>
</dbReference>
<feature type="compositionally biased region" description="Polar residues" evidence="1">
    <location>
        <begin position="125"/>
        <end position="134"/>
    </location>
</feature>
<sequence>MTPTAATSTTTSRSSRSSAVRSFRTSCGRSACPSRSWKTEPRRGTSSASAVGAGRTFVGFSAFRTFRTFSNRVYFRSNSSQTVGQQCVESDQAEAGPPVRGLHDLQEDLPTAAAGHRTRSAVCRRSSSQGHLRR</sequence>
<feature type="compositionally biased region" description="Low complexity" evidence="1">
    <location>
        <begin position="1"/>
        <end position="26"/>
    </location>
</feature>
<proteinExistence type="predicted"/>
<feature type="region of interest" description="Disordered" evidence="1">
    <location>
        <begin position="85"/>
        <end position="134"/>
    </location>
</feature>
<accession>A0A8D8FXS3</accession>
<reference evidence="2" key="1">
    <citation type="submission" date="2021-05" db="EMBL/GenBank/DDBJ databases">
        <authorList>
            <person name="Alioto T."/>
            <person name="Alioto T."/>
            <person name="Gomez Garrido J."/>
        </authorList>
    </citation>
    <scope>NUCLEOTIDE SEQUENCE</scope>
</reference>